<feature type="signal peptide" evidence="3">
    <location>
        <begin position="1"/>
        <end position="20"/>
    </location>
</feature>
<accession>A0A484BQU8</accession>
<evidence type="ECO:0000256" key="3">
    <source>
        <dbReference type="SAM" id="SignalP"/>
    </source>
</evidence>
<feature type="coiled-coil region" evidence="1">
    <location>
        <begin position="76"/>
        <end position="123"/>
    </location>
</feature>
<evidence type="ECO:0000313" key="5">
    <source>
        <dbReference type="Proteomes" id="UP000295192"/>
    </source>
</evidence>
<name>A0A484BQU8_DRONA</name>
<dbReference type="Proteomes" id="UP000295192">
    <property type="component" value="Unassembled WGS sequence"/>
</dbReference>
<evidence type="ECO:0000313" key="4">
    <source>
        <dbReference type="EMBL" id="TDG50111.1"/>
    </source>
</evidence>
<evidence type="ECO:0000256" key="1">
    <source>
        <dbReference type="SAM" id="Coils"/>
    </source>
</evidence>
<dbReference type="OrthoDB" id="8068737at2759"/>
<comment type="caution">
    <text evidence="4">The sequence shown here is derived from an EMBL/GenBank/DDBJ whole genome shotgun (WGS) entry which is preliminary data.</text>
</comment>
<feature type="compositionally biased region" description="Polar residues" evidence="2">
    <location>
        <begin position="310"/>
        <end position="332"/>
    </location>
</feature>
<gene>
    <name evidence="4" type="ORF">AWZ03_003621</name>
</gene>
<feature type="region of interest" description="Disordered" evidence="2">
    <location>
        <begin position="308"/>
        <end position="339"/>
    </location>
</feature>
<keyword evidence="3" id="KW-0732">Signal</keyword>
<sequence length="352" mass="39627">MANLMLLVVVTLALLSCAESQIPYSYPRPKIPFRPPAPNPEPATKYVVQTLGRTYELQSQKSPAVYTAHQTYTVPNRQLQQQQQRQLQQQQKLQQQRQLQYQQQQQRQQQQQQQQQLNSAHNNPLLVNRQPQFLALAPPRPATVQELNFNYLPPLPQPQPQQPFVASYYRQPQPVTATRAQVQPVVTYVPPPAPPQPEQSDSNPLPYAVVTLPNGQQVQDAGHGNGPVLAVIEQQAPPKRAGDYSGQSQSAMLDAYDYKQSVAGESRGYKRLVTNCEPNGQCQQLQLEPGQIDANHFEVLKKARAKTVSLKDNSQDIQASQGAEATPNGQSSPHDRRTYQHLHEQLDVYPYN</sequence>
<dbReference type="AlphaFoldDB" id="A0A484BQU8"/>
<keyword evidence="5" id="KW-1185">Reference proteome</keyword>
<dbReference type="EMBL" id="LSRL02000018">
    <property type="protein sequence ID" value="TDG50111.1"/>
    <property type="molecule type" value="Genomic_DNA"/>
</dbReference>
<feature type="chain" id="PRO_5019838247" description="DUF4794 domain-containing protein" evidence="3">
    <location>
        <begin position="21"/>
        <end position="352"/>
    </location>
</feature>
<evidence type="ECO:0000256" key="2">
    <source>
        <dbReference type="SAM" id="MobiDB-lite"/>
    </source>
</evidence>
<dbReference type="OMA" id="PNGQCQQ"/>
<organism evidence="4 5">
    <name type="scientific">Drosophila navojoa</name>
    <name type="common">Fruit fly</name>
    <dbReference type="NCBI Taxonomy" id="7232"/>
    <lineage>
        <taxon>Eukaryota</taxon>
        <taxon>Metazoa</taxon>
        <taxon>Ecdysozoa</taxon>
        <taxon>Arthropoda</taxon>
        <taxon>Hexapoda</taxon>
        <taxon>Insecta</taxon>
        <taxon>Pterygota</taxon>
        <taxon>Neoptera</taxon>
        <taxon>Endopterygota</taxon>
        <taxon>Diptera</taxon>
        <taxon>Brachycera</taxon>
        <taxon>Muscomorpha</taxon>
        <taxon>Ephydroidea</taxon>
        <taxon>Drosophilidae</taxon>
        <taxon>Drosophila</taxon>
    </lineage>
</organism>
<keyword evidence="1" id="KW-0175">Coiled coil</keyword>
<protein>
    <recommendedName>
        <fullName evidence="6">DUF4794 domain-containing protein</fullName>
    </recommendedName>
</protein>
<evidence type="ECO:0008006" key="6">
    <source>
        <dbReference type="Google" id="ProtNLM"/>
    </source>
</evidence>
<reference evidence="4 5" key="1">
    <citation type="journal article" date="2019" name="J. Hered.">
        <title>An Improved Genome Assembly for Drosophila navojoa, the Basal Species in the mojavensis Cluster.</title>
        <authorList>
            <person name="Vanderlinde T."/>
            <person name="Dupim E.G."/>
            <person name="Nazario-Yepiz N.O."/>
            <person name="Carvalho A.B."/>
        </authorList>
    </citation>
    <scope>NUCLEOTIDE SEQUENCE [LARGE SCALE GENOMIC DNA]</scope>
    <source>
        <strain evidence="4">Navoj_Jal97</strain>
        <tissue evidence="4">Whole organism</tissue>
    </source>
</reference>
<proteinExistence type="predicted"/>